<comment type="caution">
    <text evidence="2">The sequence shown here is derived from an EMBL/GenBank/DDBJ whole genome shotgun (WGS) entry which is preliminary data.</text>
</comment>
<keyword evidence="3" id="KW-1185">Reference proteome</keyword>
<accession>A0ABV2GPC0</accession>
<protein>
    <submittedName>
        <fullName evidence="2">Polysaccharide pyruvyl transferase WcaK-like protein</fullName>
    </submittedName>
</protein>
<dbReference type="Proteomes" id="UP001549204">
    <property type="component" value="Unassembled WGS sequence"/>
</dbReference>
<feature type="domain" description="Polysaccharide pyruvyl transferase" evidence="1">
    <location>
        <begin position="20"/>
        <end position="271"/>
    </location>
</feature>
<evidence type="ECO:0000313" key="3">
    <source>
        <dbReference type="Proteomes" id="UP001549204"/>
    </source>
</evidence>
<reference evidence="2 3" key="1">
    <citation type="submission" date="2024-06" db="EMBL/GenBank/DDBJ databases">
        <title>Genomic Encyclopedia of Type Strains, Phase IV (KMG-IV): sequencing the most valuable type-strain genomes for metagenomic binning, comparative biology and taxonomic classification.</title>
        <authorList>
            <person name="Goeker M."/>
        </authorList>
    </citation>
    <scope>NUCLEOTIDE SEQUENCE [LARGE SCALE GENOMIC DNA]</scope>
    <source>
        <strain evidence="2 3">DSM 100022</strain>
    </source>
</reference>
<dbReference type="InterPro" id="IPR007345">
    <property type="entry name" value="Polysacch_pyruvyl_Trfase"/>
</dbReference>
<sequence length="329" mass="37979">MTEKNTPLIALLDTSVCTKNLGDQIIMDAVNTQLRRMYPRTFFCSIPTHDYLSSESFKILEQSSFAIVGGTNLLTGDMWKYNQWKVSYRDYFRLKNVILMGVGWWQYQKESTLYTRTLLKRFLHGNMLHSVRDGYTQRKLQEMGLPNVVNTGCMTLWDLDAEHTSQIPKRKAENVIFTLTDYKPHPESDKYLFNILAKQYSKVYLWLQGSRDLEYSKAICGTRAEIVDPSLKAFDQILSSNLDLEYVGTRLHAGIRALQHKRRTMIVSVDNRATEMGRDFNLPVIERKAVGDLKTSLAEDRSIVVNRPIEAIEAWKRQFTQPSASNLKS</sequence>
<dbReference type="Pfam" id="PF04230">
    <property type="entry name" value="PS_pyruv_trans"/>
    <property type="match status" value="1"/>
</dbReference>
<evidence type="ECO:0000313" key="2">
    <source>
        <dbReference type="EMBL" id="MET3580138.1"/>
    </source>
</evidence>
<organism evidence="2 3">
    <name type="scientific">Mesorhizobium robiniae</name>
    <dbReference type="NCBI Taxonomy" id="559315"/>
    <lineage>
        <taxon>Bacteria</taxon>
        <taxon>Pseudomonadati</taxon>
        <taxon>Pseudomonadota</taxon>
        <taxon>Alphaproteobacteria</taxon>
        <taxon>Hyphomicrobiales</taxon>
        <taxon>Phyllobacteriaceae</taxon>
        <taxon>Mesorhizobium</taxon>
    </lineage>
</organism>
<evidence type="ECO:0000259" key="1">
    <source>
        <dbReference type="Pfam" id="PF04230"/>
    </source>
</evidence>
<name>A0ABV2GPC0_9HYPH</name>
<dbReference type="RefSeq" id="WP_354491867.1">
    <property type="nucleotide sequence ID" value="NZ_JBEPMC010000005.1"/>
</dbReference>
<gene>
    <name evidence="2" type="ORF">ABID19_003176</name>
</gene>
<dbReference type="EMBL" id="JBEPMC010000005">
    <property type="protein sequence ID" value="MET3580138.1"/>
    <property type="molecule type" value="Genomic_DNA"/>
</dbReference>
<proteinExistence type="predicted"/>